<protein>
    <submittedName>
        <fullName evidence="1">Quinon protein alcohol dehydrogenase-like superfamily</fullName>
    </submittedName>
</protein>
<dbReference type="EMBL" id="JAIXMP010000013">
    <property type="protein sequence ID" value="KAI9263299.1"/>
    <property type="molecule type" value="Genomic_DNA"/>
</dbReference>
<keyword evidence="2" id="KW-1185">Reference proteome</keyword>
<comment type="caution">
    <text evidence="1">The sequence shown here is derived from an EMBL/GenBank/DDBJ whole genome shotgun (WGS) entry which is preliminary data.</text>
</comment>
<dbReference type="AlphaFoldDB" id="A0AAD5K0P4"/>
<dbReference type="GO" id="GO:1990811">
    <property type="term" value="C:MWP complex"/>
    <property type="evidence" value="ECO:0007669"/>
    <property type="project" value="TreeGrafter"/>
</dbReference>
<dbReference type="Proteomes" id="UP001209540">
    <property type="component" value="Unassembled WGS sequence"/>
</dbReference>
<evidence type="ECO:0000313" key="1">
    <source>
        <dbReference type="EMBL" id="KAI9263299.1"/>
    </source>
</evidence>
<dbReference type="InterPro" id="IPR052778">
    <property type="entry name" value="Centrosome-WD_assoc"/>
</dbReference>
<dbReference type="SUPFAM" id="SSF50998">
    <property type="entry name" value="Quinoprotein alcohol dehydrogenase-like"/>
    <property type="match status" value="1"/>
</dbReference>
<dbReference type="Gene3D" id="2.130.10.10">
    <property type="entry name" value="YVTN repeat-like/Quinoprotein amine dehydrogenase"/>
    <property type="match status" value="2"/>
</dbReference>
<sequence length="439" mass="51203">MLKFSDLYKHTQSTFSPNGSYVASIVDQQRLVIRNNTISLTIMHVFDCQHPIQHFQWSPNSKHIVTVSYDRSIVQAWSLIDIYWHGRIRDEFFGIRRVWWSADSTSLLCSSDFKLRISVWMLADKQVRYIRYPKFMEKGCEISPDGKYVAVIENRQGKDGISIYTWSATALFKYIVTDTIDLCNIRWSPDSRFIAVWDNCLYYKLLVYGVEGTLHASYQAYEHGLGIKSIAWSPDSSLLAIGSYDQKARILRTSDWEPICEFLHPSTLDQKFQKSAVNHSVLKRPFNIPILRPEYDTPFPKIGIGYCQFNSNGKFLCTRDDSMPTAFWIWDISRLECCMIVLQQQSVKQLAWHPRDPYRLAVTCGYQYVYLTEHGDNEQQQLKLGVVPVPAADFRIRKLNWSMNGESLLFHDSELFCLAQQQQQQDHDEHIQKNKFVQL</sequence>
<dbReference type="SMART" id="SM00320">
    <property type="entry name" value="WD40"/>
    <property type="match status" value="4"/>
</dbReference>
<proteinExistence type="predicted"/>
<organism evidence="1 2">
    <name type="scientific">Phascolomyces articulosus</name>
    <dbReference type="NCBI Taxonomy" id="60185"/>
    <lineage>
        <taxon>Eukaryota</taxon>
        <taxon>Fungi</taxon>
        <taxon>Fungi incertae sedis</taxon>
        <taxon>Mucoromycota</taxon>
        <taxon>Mucoromycotina</taxon>
        <taxon>Mucoromycetes</taxon>
        <taxon>Mucorales</taxon>
        <taxon>Lichtheimiaceae</taxon>
        <taxon>Phascolomyces</taxon>
    </lineage>
</organism>
<dbReference type="InterPro" id="IPR015943">
    <property type="entry name" value="WD40/YVTN_repeat-like_dom_sf"/>
</dbReference>
<dbReference type="GO" id="GO:0005815">
    <property type="term" value="C:microtubule organizing center"/>
    <property type="evidence" value="ECO:0007669"/>
    <property type="project" value="TreeGrafter"/>
</dbReference>
<dbReference type="GO" id="GO:1990810">
    <property type="term" value="P:microtubule anchoring at mitotic spindle pole body"/>
    <property type="evidence" value="ECO:0007669"/>
    <property type="project" value="TreeGrafter"/>
</dbReference>
<dbReference type="PANTHER" id="PTHR16220:SF0">
    <property type="entry name" value="WD REPEAT-CONTAINING PROTEIN WRAP73"/>
    <property type="match status" value="1"/>
</dbReference>
<gene>
    <name evidence="1" type="ORF">BDA99DRAFT_581019</name>
</gene>
<accession>A0AAD5K0P4</accession>
<reference evidence="1" key="2">
    <citation type="submission" date="2023-02" db="EMBL/GenBank/DDBJ databases">
        <authorList>
            <consortium name="DOE Joint Genome Institute"/>
            <person name="Mondo S.J."/>
            <person name="Chang Y."/>
            <person name="Wang Y."/>
            <person name="Ahrendt S."/>
            <person name="Andreopoulos W."/>
            <person name="Barry K."/>
            <person name="Beard J."/>
            <person name="Benny G.L."/>
            <person name="Blankenship S."/>
            <person name="Bonito G."/>
            <person name="Cuomo C."/>
            <person name="Desiro A."/>
            <person name="Gervers K.A."/>
            <person name="Hundley H."/>
            <person name="Kuo A."/>
            <person name="LaButti K."/>
            <person name="Lang B.F."/>
            <person name="Lipzen A."/>
            <person name="O'Donnell K."/>
            <person name="Pangilinan J."/>
            <person name="Reynolds N."/>
            <person name="Sandor L."/>
            <person name="Smith M.W."/>
            <person name="Tsang A."/>
            <person name="Grigoriev I.V."/>
            <person name="Stajich J.E."/>
            <person name="Spatafora J.W."/>
        </authorList>
    </citation>
    <scope>NUCLEOTIDE SEQUENCE</scope>
    <source>
        <strain evidence="1">RSA 2281</strain>
    </source>
</reference>
<reference evidence="1" key="1">
    <citation type="journal article" date="2022" name="IScience">
        <title>Evolution of zygomycete secretomes and the origins of terrestrial fungal ecologies.</title>
        <authorList>
            <person name="Chang Y."/>
            <person name="Wang Y."/>
            <person name="Mondo S."/>
            <person name="Ahrendt S."/>
            <person name="Andreopoulos W."/>
            <person name="Barry K."/>
            <person name="Beard J."/>
            <person name="Benny G.L."/>
            <person name="Blankenship S."/>
            <person name="Bonito G."/>
            <person name="Cuomo C."/>
            <person name="Desiro A."/>
            <person name="Gervers K.A."/>
            <person name="Hundley H."/>
            <person name="Kuo A."/>
            <person name="LaButti K."/>
            <person name="Lang B.F."/>
            <person name="Lipzen A."/>
            <person name="O'Donnell K."/>
            <person name="Pangilinan J."/>
            <person name="Reynolds N."/>
            <person name="Sandor L."/>
            <person name="Smith M.E."/>
            <person name="Tsang A."/>
            <person name="Grigoriev I.V."/>
            <person name="Stajich J.E."/>
            <person name="Spatafora J.W."/>
        </authorList>
    </citation>
    <scope>NUCLEOTIDE SEQUENCE</scope>
    <source>
        <strain evidence="1">RSA 2281</strain>
    </source>
</reference>
<dbReference type="InterPro" id="IPR011047">
    <property type="entry name" value="Quinoprotein_ADH-like_sf"/>
</dbReference>
<dbReference type="InterPro" id="IPR001680">
    <property type="entry name" value="WD40_rpt"/>
</dbReference>
<dbReference type="Pfam" id="PF00400">
    <property type="entry name" value="WD40"/>
    <property type="match status" value="2"/>
</dbReference>
<dbReference type="PANTHER" id="PTHR16220">
    <property type="entry name" value="WD REPEAT PROTEIN 8-RELATED"/>
    <property type="match status" value="1"/>
</dbReference>
<name>A0AAD5K0P4_9FUNG</name>
<evidence type="ECO:0000313" key="2">
    <source>
        <dbReference type="Proteomes" id="UP001209540"/>
    </source>
</evidence>